<keyword evidence="5" id="KW-1185">Reference proteome</keyword>
<keyword evidence="3" id="KW-0493">Microtubule</keyword>
<keyword evidence="3" id="KW-0206">Cytoskeleton</keyword>
<organism evidence="4 5">
    <name type="scientific">Agrocybe pediades</name>
    <dbReference type="NCBI Taxonomy" id="84607"/>
    <lineage>
        <taxon>Eukaryota</taxon>
        <taxon>Fungi</taxon>
        <taxon>Dikarya</taxon>
        <taxon>Basidiomycota</taxon>
        <taxon>Agaricomycotina</taxon>
        <taxon>Agaricomycetes</taxon>
        <taxon>Agaricomycetidae</taxon>
        <taxon>Agaricales</taxon>
        <taxon>Agaricineae</taxon>
        <taxon>Strophariaceae</taxon>
        <taxon>Agrocybe</taxon>
    </lineage>
</organism>
<evidence type="ECO:0000313" key="4">
    <source>
        <dbReference type="EMBL" id="KAF4611402.1"/>
    </source>
</evidence>
<accession>A0A8H4QHX9</accession>
<proteinExistence type="inferred from homology"/>
<comment type="subunit">
    <text evidence="3">Supercomplex made of cofactors A to E. Cofactors A and D function by capturing and stabilizing tubulin in a quasi-native conformation. Cofactor E binds to the cofactor D-tubulin complex; interaction with cofactor C then causes the release of tubulin polypeptides that are committed to the native state.</text>
</comment>
<dbReference type="GO" id="GO:0007021">
    <property type="term" value="P:tubulin complex assembly"/>
    <property type="evidence" value="ECO:0007669"/>
    <property type="project" value="UniProtKB-UniRule"/>
</dbReference>
<sequence length="112" mass="12265">MSDIATAKKQLKIKASATQRLAKEAKVYRQETTDLETRLAKLTADGAEEWDIKNATKMVEESKKMIVDVDTRLGKAVDELKSLVSSAKTEVGLSAEDVDLLKAEEVLKDAAV</sequence>
<name>A0A8H4QHX9_9AGAR</name>
<dbReference type="InterPro" id="IPR004226">
    <property type="entry name" value="TBCA"/>
</dbReference>
<dbReference type="PANTHER" id="PTHR21500">
    <property type="entry name" value="TUBULIN-SPECIFIC CHAPERONE A"/>
    <property type="match status" value="1"/>
</dbReference>
<comment type="caution">
    <text evidence="4">The sequence shown here is derived from an EMBL/GenBank/DDBJ whole genome shotgun (WGS) entry which is preliminary data.</text>
</comment>
<dbReference type="PANTHER" id="PTHR21500:SF0">
    <property type="entry name" value="TUBULIN-SPECIFIC CHAPERONE A"/>
    <property type="match status" value="1"/>
</dbReference>
<dbReference type="Proteomes" id="UP000521872">
    <property type="component" value="Unassembled WGS sequence"/>
</dbReference>
<dbReference type="GO" id="GO:0007023">
    <property type="term" value="P:post-chaperonin tubulin folding pathway"/>
    <property type="evidence" value="ECO:0007669"/>
    <property type="project" value="UniProtKB-UniRule"/>
</dbReference>
<dbReference type="InterPro" id="IPR036126">
    <property type="entry name" value="TBCA_sf"/>
</dbReference>
<evidence type="ECO:0000256" key="2">
    <source>
        <dbReference type="ARBA" id="ARBA00023186"/>
    </source>
</evidence>
<reference evidence="4 5" key="1">
    <citation type="submission" date="2019-12" db="EMBL/GenBank/DDBJ databases">
        <authorList>
            <person name="Floudas D."/>
            <person name="Bentzer J."/>
            <person name="Ahren D."/>
            <person name="Johansson T."/>
            <person name="Persson P."/>
            <person name="Tunlid A."/>
        </authorList>
    </citation>
    <scope>NUCLEOTIDE SEQUENCE [LARGE SCALE GENOMIC DNA]</scope>
    <source>
        <strain evidence="4 5">CBS 102.39</strain>
    </source>
</reference>
<evidence type="ECO:0000256" key="1">
    <source>
        <dbReference type="ARBA" id="ARBA00006806"/>
    </source>
</evidence>
<keyword evidence="2 3" id="KW-0143">Chaperone</keyword>
<dbReference type="GO" id="GO:0048487">
    <property type="term" value="F:beta-tubulin binding"/>
    <property type="evidence" value="ECO:0007669"/>
    <property type="project" value="InterPro"/>
</dbReference>
<dbReference type="AlphaFoldDB" id="A0A8H4QHX9"/>
<dbReference type="GO" id="GO:0005829">
    <property type="term" value="C:cytosol"/>
    <property type="evidence" value="ECO:0007669"/>
    <property type="project" value="TreeGrafter"/>
</dbReference>
<dbReference type="SUPFAM" id="SSF46988">
    <property type="entry name" value="Tubulin chaperone cofactor A"/>
    <property type="match status" value="1"/>
</dbReference>
<evidence type="ECO:0000256" key="3">
    <source>
        <dbReference type="RuleBase" id="RU364030"/>
    </source>
</evidence>
<dbReference type="GO" id="GO:0005874">
    <property type="term" value="C:microtubule"/>
    <property type="evidence" value="ECO:0007669"/>
    <property type="project" value="UniProtKB-KW"/>
</dbReference>
<gene>
    <name evidence="4" type="ORF">D9613_004173</name>
</gene>
<dbReference type="Gene3D" id="1.20.58.90">
    <property type="match status" value="1"/>
</dbReference>
<protein>
    <recommendedName>
        <fullName evidence="3">Tubulin-specific chaperone A</fullName>
    </recommendedName>
</protein>
<evidence type="ECO:0000313" key="5">
    <source>
        <dbReference type="Proteomes" id="UP000521872"/>
    </source>
</evidence>
<dbReference type="EMBL" id="JAACJL010000057">
    <property type="protein sequence ID" value="KAF4611402.1"/>
    <property type="molecule type" value="Genomic_DNA"/>
</dbReference>
<comment type="subcellular location">
    <subcellularLocation>
        <location evidence="3">Cytoplasm</location>
        <location evidence="3">Cytoskeleton</location>
    </subcellularLocation>
</comment>
<dbReference type="Pfam" id="PF02970">
    <property type="entry name" value="TBCA"/>
    <property type="match status" value="1"/>
</dbReference>
<keyword evidence="3" id="KW-0963">Cytoplasm</keyword>
<comment type="similarity">
    <text evidence="1 3">Belongs to the TBCA family.</text>
</comment>